<dbReference type="AlphaFoldDB" id="E0I7R5"/>
<feature type="signal peptide" evidence="1">
    <location>
        <begin position="1"/>
        <end position="22"/>
    </location>
</feature>
<dbReference type="RefSeq" id="WP_006037677.1">
    <property type="nucleotide sequence ID" value="NZ_AEDD01000004.1"/>
</dbReference>
<name>E0I7R5_9BACL</name>
<organism evidence="2 3">
    <name type="scientific">Paenibacillus curdlanolyticus YK9</name>
    <dbReference type="NCBI Taxonomy" id="717606"/>
    <lineage>
        <taxon>Bacteria</taxon>
        <taxon>Bacillati</taxon>
        <taxon>Bacillota</taxon>
        <taxon>Bacilli</taxon>
        <taxon>Bacillales</taxon>
        <taxon>Paenibacillaceae</taxon>
        <taxon>Paenibacillus</taxon>
    </lineage>
</organism>
<gene>
    <name evidence="2" type="ORF">PaecuDRAFT_1666</name>
</gene>
<feature type="chain" id="PRO_5038986084" evidence="1">
    <location>
        <begin position="23"/>
        <end position="325"/>
    </location>
</feature>
<dbReference type="Proteomes" id="UP000005387">
    <property type="component" value="Unassembled WGS sequence"/>
</dbReference>
<dbReference type="PANTHER" id="PTHR48098">
    <property type="entry name" value="ENTEROCHELIN ESTERASE-RELATED"/>
    <property type="match status" value="1"/>
</dbReference>
<dbReference type="OrthoDB" id="9803578at2"/>
<proteinExistence type="predicted"/>
<evidence type="ECO:0000313" key="2">
    <source>
        <dbReference type="EMBL" id="EFM11220.1"/>
    </source>
</evidence>
<dbReference type="InterPro" id="IPR029058">
    <property type="entry name" value="AB_hydrolase_fold"/>
</dbReference>
<protein>
    <submittedName>
        <fullName evidence="2">Putative esterase</fullName>
    </submittedName>
</protein>
<keyword evidence="3" id="KW-1185">Reference proteome</keyword>
<sequence>MKRKQLAAVSAALLASALLLQGCGPSTISNKTPDAPQQTAAKPAAPATAESASAGAQIAGLPENAKLIAKTTSVYRIQFDSPALGKEVRFNLYLPPGYDATKHYPTLYMLHPLNGSENSVLSSTGLSAAADKLIGEGKIQPLLIIAPLLESSYGLNLTEEDAKTCSSCTIGNYEDYLIKDLIPYVDSHFGTIANKSGRYIGGFSGGGIAALHAAFTHTDLFSKAGGHSASLYLDAWPDLYSTPELRSQRDPLALAANASLTELSVYLDCGDQDPYRFYEGAEKLYELLQKKQVKSEYHHGPGAHDEAYWDPNSENYLMFYTGITS</sequence>
<keyword evidence="1" id="KW-0732">Signal</keyword>
<dbReference type="eggNOG" id="COG0627">
    <property type="taxonomic scope" value="Bacteria"/>
</dbReference>
<dbReference type="PROSITE" id="PS51257">
    <property type="entry name" value="PROKAR_LIPOPROTEIN"/>
    <property type="match status" value="1"/>
</dbReference>
<reference evidence="2 3" key="1">
    <citation type="submission" date="2010-07" db="EMBL/GenBank/DDBJ databases">
        <title>The draft genome of Paenibacillus curdlanolyticus YK9.</title>
        <authorList>
            <consortium name="US DOE Joint Genome Institute (JGI-PGF)"/>
            <person name="Lucas S."/>
            <person name="Copeland A."/>
            <person name="Lapidus A."/>
            <person name="Cheng J.-F."/>
            <person name="Bruce D."/>
            <person name="Goodwin L."/>
            <person name="Pitluck S."/>
            <person name="Land M.L."/>
            <person name="Hauser L."/>
            <person name="Chang Y.-J."/>
            <person name="Jeffries C."/>
            <person name="Anderson I.J."/>
            <person name="Johnson E."/>
            <person name="Loganathan U."/>
            <person name="Mulhopadhyay B."/>
            <person name="Kyrpides N."/>
            <person name="Woyke T.J."/>
        </authorList>
    </citation>
    <scope>NUCLEOTIDE SEQUENCE [LARGE SCALE GENOMIC DNA]</scope>
    <source>
        <strain evidence="2 3">YK9</strain>
    </source>
</reference>
<dbReference type="STRING" id="717606.PaecuDRAFT_1666"/>
<dbReference type="InterPro" id="IPR000801">
    <property type="entry name" value="Esterase-like"/>
</dbReference>
<dbReference type="Pfam" id="PF00756">
    <property type="entry name" value="Esterase"/>
    <property type="match status" value="1"/>
</dbReference>
<dbReference type="PANTHER" id="PTHR48098:SF1">
    <property type="entry name" value="DIACYLGLYCEROL ACYLTRANSFERASE_MYCOLYLTRANSFERASE AG85A"/>
    <property type="match status" value="1"/>
</dbReference>
<evidence type="ECO:0000313" key="3">
    <source>
        <dbReference type="Proteomes" id="UP000005387"/>
    </source>
</evidence>
<evidence type="ECO:0000256" key="1">
    <source>
        <dbReference type="SAM" id="SignalP"/>
    </source>
</evidence>
<dbReference type="Gene3D" id="3.40.50.1820">
    <property type="entry name" value="alpha/beta hydrolase"/>
    <property type="match status" value="1"/>
</dbReference>
<dbReference type="SUPFAM" id="SSF53474">
    <property type="entry name" value="alpha/beta-Hydrolases"/>
    <property type="match status" value="1"/>
</dbReference>
<dbReference type="EMBL" id="AEDD01000004">
    <property type="protein sequence ID" value="EFM11220.1"/>
    <property type="molecule type" value="Genomic_DNA"/>
</dbReference>
<dbReference type="InterPro" id="IPR050583">
    <property type="entry name" value="Mycobacterial_A85_antigen"/>
</dbReference>
<dbReference type="GO" id="GO:0016747">
    <property type="term" value="F:acyltransferase activity, transferring groups other than amino-acyl groups"/>
    <property type="evidence" value="ECO:0007669"/>
    <property type="project" value="TreeGrafter"/>
</dbReference>
<accession>E0I7R5</accession>